<proteinExistence type="predicted"/>
<name>A0A5C3R1I1_9AGAR</name>
<feature type="domain" description="Chromo" evidence="2">
    <location>
        <begin position="14"/>
        <end position="70"/>
    </location>
</feature>
<organism evidence="3 4">
    <name type="scientific">Pterulicium gracile</name>
    <dbReference type="NCBI Taxonomy" id="1884261"/>
    <lineage>
        <taxon>Eukaryota</taxon>
        <taxon>Fungi</taxon>
        <taxon>Dikarya</taxon>
        <taxon>Basidiomycota</taxon>
        <taxon>Agaricomycotina</taxon>
        <taxon>Agaricomycetes</taxon>
        <taxon>Agaricomycetidae</taxon>
        <taxon>Agaricales</taxon>
        <taxon>Pleurotineae</taxon>
        <taxon>Pterulaceae</taxon>
        <taxon>Pterulicium</taxon>
    </lineage>
</organism>
<gene>
    <name evidence="3" type="ORF">BDV98DRAFT_600503</name>
</gene>
<dbReference type="InterPro" id="IPR023780">
    <property type="entry name" value="Chromo_domain"/>
</dbReference>
<feature type="compositionally biased region" description="Polar residues" evidence="1">
    <location>
        <begin position="314"/>
        <end position="329"/>
    </location>
</feature>
<protein>
    <recommendedName>
        <fullName evidence="2">Chromo domain-containing protein</fullName>
    </recommendedName>
</protein>
<feature type="compositionally biased region" description="Polar residues" evidence="1">
    <location>
        <begin position="338"/>
        <end position="355"/>
    </location>
</feature>
<evidence type="ECO:0000259" key="2">
    <source>
        <dbReference type="PROSITE" id="PS50013"/>
    </source>
</evidence>
<keyword evidence="4" id="KW-1185">Reference proteome</keyword>
<dbReference type="SMART" id="SM00298">
    <property type="entry name" value="CHROMO"/>
    <property type="match status" value="1"/>
</dbReference>
<evidence type="ECO:0000313" key="3">
    <source>
        <dbReference type="EMBL" id="TFL06459.1"/>
    </source>
</evidence>
<dbReference type="InterPro" id="IPR000953">
    <property type="entry name" value="Chromo/chromo_shadow_dom"/>
</dbReference>
<dbReference type="AlphaFoldDB" id="A0A5C3R1I1"/>
<feature type="compositionally biased region" description="Pro residues" evidence="1">
    <location>
        <begin position="393"/>
        <end position="405"/>
    </location>
</feature>
<dbReference type="Pfam" id="PF00385">
    <property type="entry name" value="Chromo"/>
    <property type="match status" value="1"/>
</dbReference>
<sequence length="1034" mass="115298">MPKKHKKESDDDDFVVEVITAARVVEGSEDDSPGWEYFVHWYGYPESEWTWEPHENVASCERLMSSFWSEIGEDNGDYLPGYQVDASKEWIAREKKFFRDQLARDQKKKAARAKQQTSKVKRSSTHTASPSRASSTSSTAPRKISKSSKLKALESSEEESDVALVHKASVRKGKTRIVESESDEDTEVAKGVAGAKRKKSASRTSPGESGSKRRKVDSTVSAKPRQARKALPNSLHEDFSDENDAHLSHRKPSLDKGRAKEERSLEAKTSLDSLFDGDRSDDSTPLATTSKAPARTAANKPARPELHKLITSMVAGSSSKQSQTPQSAIPPSMRQAHGSASSSPSTTHIGGSTLSTKHRLGQTVNTLSKPSDIKKPKSLPSFKKKVGATPTFPYQPSPTLPPPPPIIRNGNDKTTIEDNDIVMRDGIPVGNDDIHIEETQPSTTPTLEEKNASAWLESHMSNLPEPPSSNVNAGRTLTVKSALGMRIKKKWKWEGELCRMTEQGSESLGRVTISDNSEPKPGGPSLDKLIKEDLTRLEMGYLRPAHDLNLLLPPLKGVQQFAGMNFDNRDGKSVQILTQYMLRKNLFALAPIFTTESEEPYAFLAIYPSASIPLRTRMHQSAGPIQHKSEATFFVALLPWTFAPIQIESTITRLEGGLSVNTAQEWRREPHRIDMPRLQATIFRPSKDSRLLKEQPLRQAVLCRPDFTRAVHALRMPTFLLQSFVRARDVFVFNGDPASRCLETQLLSAILGRYKLLNIEKSLTAPRTMFIHRSALQTLPRLANFSSIRASKLSLQIFVYGTDLSIHPSQWAVKEVYPIGGVVTFTPDALVRNPVQCFELAGQIHKHPLWACYILPCVLGAVATVVSCGSDPSEVALQGDFILSRLVEYVQEGVIGLTSSPPDKFSQGFDEKFTRWQHIQRAPSTMSVQDLLKNSVSNLEAMYARLSAEQRQRRLIWDVCNELAKMQRQPIIMDSYRRFVVMVPEEDKPLAPVDHSLECITVNEFKFNDIPPSKDDVTRLHVPTDEFARMVVAE</sequence>
<reference evidence="3 4" key="1">
    <citation type="journal article" date="2019" name="Nat. Ecol. Evol.">
        <title>Megaphylogeny resolves global patterns of mushroom evolution.</title>
        <authorList>
            <person name="Varga T."/>
            <person name="Krizsan K."/>
            <person name="Foldi C."/>
            <person name="Dima B."/>
            <person name="Sanchez-Garcia M."/>
            <person name="Sanchez-Ramirez S."/>
            <person name="Szollosi G.J."/>
            <person name="Szarkandi J.G."/>
            <person name="Papp V."/>
            <person name="Albert L."/>
            <person name="Andreopoulos W."/>
            <person name="Angelini C."/>
            <person name="Antonin V."/>
            <person name="Barry K.W."/>
            <person name="Bougher N.L."/>
            <person name="Buchanan P."/>
            <person name="Buyck B."/>
            <person name="Bense V."/>
            <person name="Catcheside P."/>
            <person name="Chovatia M."/>
            <person name="Cooper J."/>
            <person name="Damon W."/>
            <person name="Desjardin D."/>
            <person name="Finy P."/>
            <person name="Geml J."/>
            <person name="Haridas S."/>
            <person name="Hughes K."/>
            <person name="Justo A."/>
            <person name="Karasinski D."/>
            <person name="Kautmanova I."/>
            <person name="Kiss B."/>
            <person name="Kocsube S."/>
            <person name="Kotiranta H."/>
            <person name="LaButti K.M."/>
            <person name="Lechner B.E."/>
            <person name="Liimatainen K."/>
            <person name="Lipzen A."/>
            <person name="Lukacs Z."/>
            <person name="Mihaltcheva S."/>
            <person name="Morgado L.N."/>
            <person name="Niskanen T."/>
            <person name="Noordeloos M.E."/>
            <person name="Ohm R.A."/>
            <person name="Ortiz-Santana B."/>
            <person name="Ovrebo C."/>
            <person name="Racz N."/>
            <person name="Riley R."/>
            <person name="Savchenko A."/>
            <person name="Shiryaev A."/>
            <person name="Soop K."/>
            <person name="Spirin V."/>
            <person name="Szebenyi C."/>
            <person name="Tomsovsky M."/>
            <person name="Tulloss R.E."/>
            <person name="Uehling J."/>
            <person name="Grigoriev I.V."/>
            <person name="Vagvolgyi C."/>
            <person name="Papp T."/>
            <person name="Martin F.M."/>
            <person name="Miettinen O."/>
            <person name="Hibbett D.S."/>
            <person name="Nagy L.G."/>
        </authorList>
    </citation>
    <scope>NUCLEOTIDE SEQUENCE [LARGE SCALE GENOMIC DNA]</scope>
    <source>
        <strain evidence="3 4">CBS 309.79</strain>
    </source>
</reference>
<accession>A0A5C3R1I1</accession>
<dbReference type="OrthoDB" id="433924at2759"/>
<dbReference type="EMBL" id="ML178815">
    <property type="protein sequence ID" value="TFL06459.1"/>
    <property type="molecule type" value="Genomic_DNA"/>
</dbReference>
<dbReference type="InterPro" id="IPR016197">
    <property type="entry name" value="Chromo-like_dom_sf"/>
</dbReference>
<dbReference type="Proteomes" id="UP000305067">
    <property type="component" value="Unassembled WGS sequence"/>
</dbReference>
<dbReference type="PROSITE" id="PS50013">
    <property type="entry name" value="CHROMO_2"/>
    <property type="match status" value="1"/>
</dbReference>
<dbReference type="CDD" id="cd18968">
    <property type="entry name" value="chromodomain"/>
    <property type="match status" value="1"/>
</dbReference>
<dbReference type="Gene3D" id="2.40.50.40">
    <property type="match status" value="1"/>
</dbReference>
<dbReference type="GO" id="GO:0006338">
    <property type="term" value="P:chromatin remodeling"/>
    <property type="evidence" value="ECO:0007669"/>
    <property type="project" value="UniProtKB-ARBA"/>
</dbReference>
<feature type="compositionally biased region" description="Low complexity" evidence="1">
    <location>
        <begin position="125"/>
        <end position="142"/>
    </location>
</feature>
<evidence type="ECO:0000256" key="1">
    <source>
        <dbReference type="SAM" id="MobiDB-lite"/>
    </source>
</evidence>
<dbReference type="STRING" id="1884261.A0A5C3R1I1"/>
<evidence type="ECO:0000313" key="4">
    <source>
        <dbReference type="Proteomes" id="UP000305067"/>
    </source>
</evidence>
<dbReference type="SUPFAM" id="SSF54160">
    <property type="entry name" value="Chromo domain-like"/>
    <property type="match status" value="1"/>
</dbReference>
<feature type="compositionally biased region" description="Basic and acidic residues" evidence="1">
    <location>
        <begin position="235"/>
        <end position="266"/>
    </location>
</feature>
<feature type="region of interest" description="Disordered" evidence="1">
    <location>
        <begin position="105"/>
        <end position="405"/>
    </location>
</feature>